<reference evidence="1 2" key="1">
    <citation type="submission" date="2024-11" db="EMBL/GenBank/DDBJ databases">
        <title>Adaptive evolution of stress response genes in parasites aligns with host niche diversity.</title>
        <authorList>
            <person name="Hahn C."/>
            <person name="Resl P."/>
        </authorList>
    </citation>
    <scope>NUCLEOTIDE SEQUENCE [LARGE SCALE GENOMIC DNA]</scope>
    <source>
        <strain evidence="1">EGGRZ-B1_66</strain>
        <tissue evidence="1">Body</tissue>
    </source>
</reference>
<gene>
    <name evidence="1" type="ORF">Ciccas_008933</name>
</gene>
<proteinExistence type="predicted"/>
<protein>
    <recommendedName>
        <fullName evidence="3">Secreted protein</fullName>
    </recommendedName>
</protein>
<dbReference type="Proteomes" id="UP001626550">
    <property type="component" value="Unassembled WGS sequence"/>
</dbReference>
<accession>A0ABD2PYG7</accession>
<dbReference type="AlphaFoldDB" id="A0ABD2PYG7"/>
<keyword evidence="2" id="KW-1185">Reference proteome</keyword>
<organism evidence="1 2">
    <name type="scientific">Cichlidogyrus casuarinus</name>
    <dbReference type="NCBI Taxonomy" id="1844966"/>
    <lineage>
        <taxon>Eukaryota</taxon>
        <taxon>Metazoa</taxon>
        <taxon>Spiralia</taxon>
        <taxon>Lophotrochozoa</taxon>
        <taxon>Platyhelminthes</taxon>
        <taxon>Monogenea</taxon>
        <taxon>Monopisthocotylea</taxon>
        <taxon>Dactylogyridea</taxon>
        <taxon>Ancyrocephalidae</taxon>
        <taxon>Cichlidogyrus</taxon>
    </lineage>
</organism>
<evidence type="ECO:0000313" key="2">
    <source>
        <dbReference type="Proteomes" id="UP001626550"/>
    </source>
</evidence>
<sequence>MKLLRLCVLLPRQVHSEHVHSADGREPRIGLELVQVGDFPVTNFTHVQVNQLLRACPPSKWIKFRFRISSKTTLTSGPASHQVMLGFPDSISPPNKLVATMPLILIRQA</sequence>
<comment type="caution">
    <text evidence="1">The sequence shown here is derived from an EMBL/GenBank/DDBJ whole genome shotgun (WGS) entry which is preliminary data.</text>
</comment>
<dbReference type="EMBL" id="JBJKFK010001684">
    <property type="protein sequence ID" value="KAL3312473.1"/>
    <property type="molecule type" value="Genomic_DNA"/>
</dbReference>
<evidence type="ECO:0000313" key="1">
    <source>
        <dbReference type="EMBL" id="KAL3312473.1"/>
    </source>
</evidence>
<evidence type="ECO:0008006" key="3">
    <source>
        <dbReference type="Google" id="ProtNLM"/>
    </source>
</evidence>
<name>A0ABD2PYG7_9PLAT</name>